<evidence type="ECO:0000256" key="9">
    <source>
        <dbReference type="ARBA" id="ARBA00034247"/>
    </source>
</evidence>
<proteinExistence type="predicted"/>
<sequence length="492" mass="55798">MPQRALKKSQLSLLLLLFLLLACGFLATSLVSYYASRDSIRSSIINTELPLTSDTVYSEIQKDLVRPVLIASMMSRDTFVRDWVMGGEQDIEQMTRYLREVQEHYGAFTSFFISEKTHTYYQAKGILKTVREEEPRDVWYFRLRDMRQPYEINVDLDMANQDRLTFFINYKVFDYDGRFIGATGVGLTVDAVVKLIDQYQRKYERNVYFVDTDGKLTLTGAEGGPRGARSGQALQDIAGLEGLLAKLPQPQSGTFEYQEQDGGHYLNVRYIPELNWYLFVDKHDGSALAEIRQSLYLNLLICLLITAVVLTLVGLALRRYRSQIEALATTDMLTELPNRRGFDLLASQALREAQRNQSPLSALLIDLDHFKKLNDSHGHLAGDQVLRGFAGKLRTCLRKSDILCRWGGEEFIVLLKDTDSHAAYPLAEKLRQQIEACQFPFAGVDLQIKVSLGLTELRADDSLHSLIARADHALYRAKQGGRNRVCVEPVGS</sequence>
<evidence type="ECO:0000256" key="4">
    <source>
        <dbReference type="ARBA" id="ARBA00012528"/>
    </source>
</evidence>
<name>A0A385Z7K2_9PSED</name>
<dbReference type="SMART" id="SM00267">
    <property type="entry name" value="GGDEF"/>
    <property type="match status" value="1"/>
</dbReference>
<gene>
    <name evidence="12" type="ORF">D3880_16995</name>
</gene>
<dbReference type="PANTHER" id="PTHR45138:SF9">
    <property type="entry name" value="DIGUANYLATE CYCLASE DGCM-RELATED"/>
    <property type="match status" value="1"/>
</dbReference>
<dbReference type="Gene3D" id="3.30.450.20">
    <property type="entry name" value="PAS domain"/>
    <property type="match status" value="1"/>
</dbReference>
<accession>A0A385Z7K2</accession>
<dbReference type="Gene3D" id="3.30.70.270">
    <property type="match status" value="1"/>
</dbReference>
<evidence type="ECO:0000313" key="12">
    <source>
        <dbReference type="EMBL" id="AYC33953.1"/>
    </source>
</evidence>
<keyword evidence="5" id="KW-1003">Cell membrane</keyword>
<feature type="domain" description="GGDEF" evidence="11">
    <location>
        <begin position="358"/>
        <end position="490"/>
    </location>
</feature>
<dbReference type="GO" id="GO:0043709">
    <property type="term" value="P:cell adhesion involved in single-species biofilm formation"/>
    <property type="evidence" value="ECO:0007669"/>
    <property type="project" value="TreeGrafter"/>
</dbReference>
<dbReference type="InterPro" id="IPR050469">
    <property type="entry name" value="Diguanylate_Cyclase"/>
</dbReference>
<dbReference type="GO" id="GO:1902201">
    <property type="term" value="P:negative regulation of bacterial-type flagellum-dependent cell motility"/>
    <property type="evidence" value="ECO:0007669"/>
    <property type="project" value="TreeGrafter"/>
</dbReference>
<dbReference type="InterPro" id="IPR033479">
    <property type="entry name" value="dCache_1"/>
</dbReference>
<comment type="cofactor">
    <cofactor evidence="1">
        <name>Mg(2+)</name>
        <dbReference type="ChEBI" id="CHEBI:18420"/>
    </cofactor>
</comment>
<keyword evidence="7 10" id="KW-1133">Transmembrane helix</keyword>
<evidence type="ECO:0000256" key="7">
    <source>
        <dbReference type="ARBA" id="ARBA00022989"/>
    </source>
</evidence>
<feature type="transmembrane region" description="Helical" evidence="10">
    <location>
        <begin position="295"/>
        <end position="317"/>
    </location>
</feature>
<evidence type="ECO:0000313" key="13">
    <source>
        <dbReference type="Proteomes" id="UP000265560"/>
    </source>
</evidence>
<comment type="subcellular location">
    <subcellularLocation>
        <location evidence="2">Cell inner membrane</location>
    </subcellularLocation>
    <subcellularLocation>
        <location evidence="3">Cell membrane</location>
        <topology evidence="3">Multi-pass membrane protein</topology>
    </subcellularLocation>
</comment>
<evidence type="ECO:0000256" key="5">
    <source>
        <dbReference type="ARBA" id="ARBA00022475"/>
    </source>
</evidence>
<dbReference type="GO" id="GO:0052621">
    <property type="term" value="F:diguanylate cyclase activity"/>
    <property type="evidence" value="ECO:0007669"/>
    <property type="project" value="UniProtKB-EC"/>
</dbReference>
<dbReference type="InterPro" id="IPR043128">
    <property type="entry name" value="Rev_trsase/Diguanyl_cyclase"/>
</dbReference>
<reference evidence="13" key="1">
    <citation type="submission" date="2018-09" db="EMBL/GenBank/DDBJ databases">
        <authorList>
            <person name="Zhu H."/>
        </authorList>
    </citation>
    <scope>NUCLEOTIDE SEQUENCE [LARGE SCALE GENOMIC DNA]</scope>
    <source>
        <strain evidence="13">K2W31S-8</strain>
    </source>
</reference>
<evidence type="ECO:0000256" key="6">
    <source>
        <dbReference type="ARBA" id="ARBA00022692"/>
    </source>
</evidence>
<dbReference type="EC" id="2.7.7.65" evidence="4"/>
<comment type="catalytic activity">
    <reaction evidence="9">
        <text>2 GTP = 3',3'-c-di-GMP + 2 diphosphate</text>
        <dbReference type="Rhea" id="RHEA:24898"/>
        <dbReference type="ChEBI" id="CHEBI:33019"/>
        <dbReference type="ChEBI" id="CHEBI:37565"/>
        <dbReference type="ChEBI" id="CHEBI:58805"/>
        <dbReference type="EC" id="2.7.7.65"/>
    </reaction>
</comment>
<dbReference type="GO" id="GO:0005886">
    <property type="term" value="C:plasma membrane"/>
    <property type="evidence" value="ECO:0007669"/>
    <property type="project" value="UniProtKB-SubCell"/>
</dbReference>
<protein>
    <recommendedName>
        <fullName evidence="4">diguanylate cyclase</fullName>
        <ecNumber evidence="4">2.7.7.65</ecNumber>
    </recommendedName>
</protein>
<evidence type="ECO:0000256" key="2">
    <source>
        <dbReference type="ARBA" id="ARBA00004533"/>
    </source>
</evidence>
<dbReference type="PANTHER" id="PTHR45138">
    <property type="entry name" value="REGULATORY COMPONENTS OF SENSORY TRANSDUCTION SYSTEM"/>
    <property type="match status" value="1"/>
</dbReference>
<dbReference type="PROSITE" id="PS51257">
    <property type="entry name" value="PROKAR_LIPOPROTEIN"/>
    <property type="match status" value="1"/>
</dbReference>
<dbReference type="KEGG" id="pcav:D3880_16995"/>
<dbReference type="PROSITE" id="PS50887">
    <property type="entry name" value="GGDEF"/>
    <property type="match status" value="1"/>
</dbReference>
<keyword evidence="8 10" id="KW-0472">Membrane</keyword>
<dbReference type="EMBL" id="CP032419">
    <property type="protein sequence ID" value="AYC33953.1"/>
    <property type="molecule type" value="Genomic_DNA"/>
</dbReference>
<dbReference type="CDD" id="cd18773">
    <property type="entry name" value="PDC1_HK_sensor"/>
    <property type="match status" value="1"/>
</dbReference>
<dbReference type="AlphaFoldDB" id="A0A385Z7K2"/>
<evidence type="ECO:0000259" key="11">
    <source>
        <dbReference type="PROSITE" id="PS50887"/>
    </source>
</evidence>
<evidence type="ECO:0000256" key="1">
    <source>
        <dbReference type="ARBA" id="ARBA00001946"/>
    </source>
</evidence>
<evidence type="ECO:0000256" key="8">
    <source>
        <dbReference type="ARBA" id="ARBA00023136"/>
    </source>
</evidence>
<dbReference type="NCBIfam" id="TIGR00254">
    <property type="entry name" value="GGDEF"/>
    <property type="match status" value="1"/>
</dbReference>
<dbReference type="Pfam" id="PF02743">
    <property type="entry name" value="dCache_1"/>
    <property type="match status" value="1"/>
</dbReference>
<dbReference type="InterPro" id="IPR029787">
    <property type="entry name" value="Nucleotide_cyclase"/>
</dbReference>
<keyword evidence="6 10" id="KW-0812">Transmembrane</keyword>
<dbReference type="CDD" id="cd18774">
    <property type="entry name" value="PDC2_HK_sensor"/>
    <property type="match status" value="1"/>
</dbReference>
<organism evidence="12 13">
    <name type="scientific">Pseudomonas cavernae</name>
    <dbReference type="NCBI Taxonomy" id="2320867"/>
    <lineage>
        <taxon>Bacteria</taxon>
        <taxon>Pseudomonadati</taxon>
        <taxon>Pseudomonadota</taxon>
        <taxon>Gammaproteobacteria</taxon>
        <taxon>Pseudomonadales</taxon>
        <taxon>Pseudomonadaceae</taxon>
        <taxon>Pseudomonas</taxon>
    </lineage>
</organism>
<dbReference type="SUPFAM" id="SSF55073">
    <property type="entry name" value="Nucleotide cyclase"/>
    <property type="match status" value="1"/>
</dbReference>
<dbReference type="Pfam" id="PF00990">
    <property type="entry name" value="GGDEF"/>
    <property type="match status" value="1"/>
</dbReference>
<dbReference type="RefSeq" id="WP_119894608.1">
    <property type="nucleotide sequence ID" value="NZ_CP032419.1"/>
</dbReference>
<evidence type="ECO:0000256" key="10">
    <source>
        <dbReference type="SAM" id="Phobius"/>
    </source>
</evidence>
<dbReference type="InterPro" id="IPR000160">
    <property type="entry name" value="GGDEF_dom"/>
</dbReference>
<dbReference type="OrthoDB" id="5496380at2"/>
<evidence type="ECO:0000256" key="3">
    <source>
        <dbReference type="ARBA" id="ARBA00004651"/>
    </source>
</evidence>
<dbReference type="Proteomes" id="UP000265560">
    <property type="component" value="Chromosome"/>
</dbReference>
<dbReference type="CDD" id="cd01949">
    <property type="entry name" value="GGDEF"/>
    <property type="match status" value="1"/>
</dbReference>
<keyword evidence="13" id="KW-1185">Reference proteome</keyword>
<dbReference type="FunFam" id="3.30.70.270:FF:000001">
    <property type="entry name" value="Diguanylate cyclase domain protein"/>
    <property type="match status" value="1"/>
</dbReference>